<dbReference type="PANTHER" id="PTHR35578">
    <property type="entry name" value="PROLINE-RICH TRANSMEMBRANE PROTEIN 4-RELATED"/>
    <property type="match status" value="1"/>
</dbReference>
<keyword evidence="2" id="KW-0812">Transmembrane</keyword>
<feature type="compositionally biased region" description="Basic and acidic residues" evidence="1">
    <location>
        <begin position="206"/>
        <end position="215"/>
    </location>
</feature>
<evidence type="ECO:0000313" key="3">
    <source>
        <dbReference type="EMBL" id="CAB0031435.1"/>
    </source>
</evidence>
<feature type="region of interest" description="Disordered" evidence="1">
    <location>
        <begin position="141"/>
        <end position="186"/>
    </location>
</feature>
<keyword evidence="4" id="KW-1185">Reference proteome</keyword>
<dbReference type="OrthoDB" id="10066605at2759"/>
<dbReference type="PANTHER" id="PTHR35578:SF6">
    <property type="entry name" value="PROLINE-RICH TRANSMEMBRANE PROTEIN 4"/>
    <property type="match status" value="1"/>
</dbReference>
<dbReference type="AlphaFoldDB" id="A0A6H5I4X6"/>
<dbReference type="EMBL" id="CADCXV010000645">
    <property type="protein sequence ID" value="CAB0031435.1"/>
    <property type="molecule type" value="Genomic_DNA"/>
</dbReference>
<feature type="transmembrane region" description="Helical" evidence="2">
    <location>
        <begin position="7"/>
        <end position="29"/>
    </location>
</feature>
<feature type="compositionally biased region" description="Low complexity" evidence="1">
    <location>
        <begin position="252"/>
        <end position="270"/>
    </location>
</feature>
<organism evidence="3 4">
    <name type="scientific">Trichogramma brassicae</name>
    <dbReference type="NCBI Taxonomy" id="86971"/>
    <lineage>
        <taxon>Eukaryota</taxon>
        <taxon>Metazoa</taxon>
        <taxon>Ecdysozoa</taxon>
        <taxon>Arthropoda</taxon>
        <taxon>Hexapoda</taxon>
        <taxon>Insecta</taxon>
        <taxon>Pterygota</taxon>
        <taxon>Neoptera</taxon>
        <taxon>Endopterygota</taxon>
        <taxon>Hymenoptera</taxon>
        <taxon>Apocrita</taxon>
        <taxon>Proctotrupomorpha</taxon>
        <taxon>Chalcidoidea</taxon>
        <taxon>Trichogrammatidae</taxon>
        <taxon>Trichogramma</taxon>
    </lineage>
</organism>
<keyword evidence="2" id="KW-1133">Transmembrane helix</keyword>
<evidence type="ECO:0000256" key="2">
    <source>
        <dbReference type="SAM" id="Phobius"/>
    </source>
</evidence>
<evidence type="ECO:0000256" key="1">
    <source>
        <dbReference type="SAM" id="MobiDB-lite"/>
    </source>
</evidence>
<keyword evidence="2" id="KW-0472">Membrane</keyword>
<sequence>MSYVGKYMVQAVFLVWGLILYLSFLYAGYKVKSLLKTLPSNLLARDTLGSNQKGQLVCVRVRRVRRTTTTTTTTTTTSCYVVVSSDDDEPPPSSQGIMQLAMLAPYNNLATSVAAALVPTLLGPAKMRAALESEAAAPAATAAAATTTTTTATAATSRTGPDANNPSLTSTQRGSGGGGAGGSYKSAARIQMEHERISKILSTSPGDDRQRDLQQHYHQHQQQSSSSSTVPEVYVRPPTPTPSIANLPIITVSSPSRRSSLVSRRGSDVSARNSRRASECSVRFVSEEDEIEEERDASVSPSLDKPVEGILRRNSDCSSISAGGYSSRDARRGSDVSHGGEKCRPQFATKLRRNSDFGNRVPKRVQEQDQSKLSRILDVSPGSRRNSDLNGLPAPRAVESRRNSDVSYRSSERRASDIGQISTRPSSRRASDFSMRQMQQIESDNEQTEADLGGCDSGEKVALVNDQGGGGGSDESNSNNKSRKKNLSWKCDKLKEEQEVITAETSLLTDVQQKAGLGSSGGDFTLHSILNHIAYVNRTKSGMPLHISEASTAAARRAQIKRVLNVTYTTAILGIILCLADIARIFGPYGLWADVATQDSKPAPSQLPRPWPWIIYQTVCRLTELIMGCAMASITKQPSASPRHGYLGNYPNYNLRMKQRDNLYI</sequence>
<reference evidence="3 4" key="1">
    <citation type="submission" date="2020-02" db="EMBL/GenBank/DDBJ databases">
        <authorList>
            <person name="Ferguson B K."/>
        </authorList>
    </citation>
    <scope>NUCLEOTIDE SEQUENCE [LARGE SCALE GENOMIC DNA]</scope>
</reference>
<dbReference type="InterPro" id="IPR052836">
    <property type="entry name" value="PRRT_domain-containing"/>
</dbReference>
<feature type="compositionally biased region" description="Low complexity" evidence="1">
    <location>
        <begin position="141"/>
        <end position="156"/>
    </location>
</feature>
<protein>
    <submittedName>
        <fullName evidence="3">Uncharacterized protein</fullName>
    </submittedName>
</protein>
<name>A0A6H5I4X6_9HYME</name>
<feature type="compositionally biased region" description="Polar residues" evidence="1">
    <location>
        <begin position="157"/>
        <end position="173"/>
    </location>
</feature>
<evidence type="ECO:0000313" key="4">
    <source>
        <dbReference type="Proteomes" id="UP000479190"/>
    </source>
</evidence>
<proteinExistence type="predicted"/>
<feature type="compositionally biased region" description="Basic and acidic residues" evidence="1">
    <location>
        <begin position="328"/>
        <end position="344"/>
    </location>
</feature>
<dbReference type="Proteomes" id="UP000479190">
    <property type="component" value="Unassembled WGS sequence"/>
</dbReference>
<accession>A0A6H5I4X6</accession>
<gene>
    <name evidence="3" type="ORF">TBRA_LOCUS3404</name>
</gene>
<feature type="compositionally biased region" description="Basic and acidic residues" evidence="1">
    <location>
        <begin position="305"/>
        <end position="315"/>
    </location>
</feature>
<feature type="compositionally biased region" description="Basic and acidic residues" evidence="1">
    <location>
        <begin position="398"/>
        <end position="416"/>
    </location>
</feature>
<feature type="region of interest" description="Disordered" evidence="1">
    <location>
        <begin position="202"/>
        <end position="486"/>
    </location>
</feature>